<evidence type="ECO:0000259" key="16">
    <source>
        <dbReference type="PROSITE" id="PS51194"/>
    </source>
</evidence>
<dbReference type="Pfam" id="PF03461">
    <property type="entry name" value="TRCF"/>
    <property type="match status" value="1"/>
</dbReference>
<dbReference type="CDD" id="cd17991">
    <property type="entry name" value="DEXHc_TRCF"/>
    <property type="match status" value="1"/>
</dbReference>
<dbReference type="PANTHER" id="PTHR47964:SF1">
    <property type="entry name" value="ATP-DEPENDENT DNA HELICASE HOMOLOG RECG, CHLOROPLASTIC"/>
    <property type="match status" value="1"/>
</dbReference>
<dbReference type="EMBL" id="CP011312">
    <property type="protein sequence ID" value="AKE41795.1"/>
    <property type="molecule type" value="Genomic_DNA"/>
</dbReference>
<sequence>MLAGLLKVAATDPKIKGMLSHSGESRLHLTGINQVHPWAIGALAHQAPVLVVTATGRDAEDLTAELKAMLGEKVAWFPAWETLPHERLSPAADIVGRRAQILSRLDSLQVVVTAARGACQPILETTPGRAPLVIEPEQEYNFNELTQQLVLRAYTHVDLVAKRGEFATRGGILDIFPTTAEQPVRIEFWGDEVTELRAFSVADQRAFKDIEIPRLEIFPARELLITPEVATRAEELAKKHSSHATLQELLTKIADGIPTDGMEALIPALVDTPMVTLSQLMPTNTHVLVLDPEKVRTRVADLQATDEEFLRAGWEAAAMGADGPIATEGLDLDRSNYRSYEALEAAAHSAGQPWWTFAPPGMMETAEEDTLPLDFDPAPRPRGDNEAINEMMSMLLAHTLAGGRAAFIAPAEGAIKRMVERFKEKGIATKVATAKWEPSPGEVTLYQALSHAGLIFPKVRKHRDAEALPLVVITETDLTGNRVGDIVGAKRRPAKRRHRVDPLALKKGDYVVHETHGIGRFLEMTERTLTSGDETSRREYIVLEYAPSKRGQPADQLYVPMDSLDMLSKYIGGETPSLSKMGGSDWKKTTTKARAAVREIAGELVELYAKRQSAPGHAFAPDSPWQKEMEDNFPYVETEDQMLAIDAVKSDMEKPSPMDRVVVGDVGYGKTEVAVRAAFKAVQDGKQVAVLVPTTLLAQQHLSTFTERMAGFPVEVRGLSRFTDTKEAKEILRGLADGSVDIVIGTHRLLQTGVQWKNLGLVVIDEEQRFGVEHKEHIKAMRTHVDVLTMSATPIPRTLEMSMAGIREMSTILTPPEDRHPILTYVGAQEEKQVAAAIRRELLRDGQVFFVHNKVADIEKKARELRDLVPEARIVVAHGQMNEELLERTVQGFWNREYDVLVCTTIVETGLDIANANTLIVENAHHMGLSQLHQLRGRVGRSRERGYAYFLYPKAVILSEHSYDRLATIAQNNDLGAGMAVAMKDLEMRGAGNVLGVQQSGYIAGVGFDLYMRLVGEAVETYRALADGKPIDASDNGPKEIRIDLPVDAHIPEEYIGSERLRLEVYRKLSASTSEEDLIAVREEMIDRYGALPEAVYRLLAVARLRHCAREVKLSDIGMQGTRIKVHPMELSDSGQVRLKRLFPGATYRAAAKAVQLPMPTAGRNVTDARLRDVELLQWVADFISAMWSKPRVSVTGEKLDDAVVSVSTADIHLAGAKGGSSKIISARTVTRKSNNADHDSDWEERRESRRHKYRLR</sequence>
<dbReference type="PROSITE" id="PS51192">
    <property type="entry name" value="HELICASE_ATP_BIND_1"/>
    <property type="match status" value="1"/>
</dbReference>
<dbReference type="GO" id="GO:0003678">
    <property type="term" value="F:DNA helicase activity"/>
    <property type="evidence" value="ECO:0007669"/>
    <property type="project" value="TreeGrafter"/>
</dbReference>
<dbReference type="InterPro" id="IPR027417">
    <property type="entry name" value="P-loop_NTPase"/>
</dbReference>
<dbReference type="Gene3D" id="3.30.2060.10">
    <property type="entry name" value="Penicillin-binding protein 1b domain"/>
    <property type="match status" value="1"/>
</dbReference>
<evidence type="ECO:0000259" key="15">
    <source>
        <dbReference type="PROSITE" id="PS51192"/>
    </source>
</evidence>
<dbReference type="GO" id="GO:0016787">
    <property type="term" value="F:hydrolase activity"/>
    <property type="evidence" value="ECO:0007669"/>
    <property type="project" value="UniProtKB-KW"/>
</dbReference>
<dbReference type="GO" id="GO:0000716">
    <property type="term" value="P:transcription-coupled nucleotide-excision repair, DNA damage recognition"/>
    <property type="evidence" value="ECO:0007669"/>
    <property type="project" value="UniProtKB-UniRule"/>
</dbReference>
<organism evidence="17 18">
    <name type="scientific">Corynebacterium kutscheri</name>
    <dbReference type="NCBI Taxonomy" id="35755"/>
    <lineage>
        <taxon>Bacteria</taxon>
        <taxon>Bacillati</taxon>
        <taxon>Actinomycetota</taxon>
        <taxon>Actinomycetes</taxon>
        <taxon>Mycobacteriales</taxon>
        <taxon>Corynebacteriaceae</taxon>
        <taxon>Corynebacterium</taxon>
    </lineage>
</organism>
<comment type="function">
    <text evidence="13">Couples transcription and DNA repair by recognizing RNA polymerase (RNAP) stalled at DNA lesions. Mediates ATP-dependent release of RNAP and its truncated transcript from the DNA, and recruitment of nucleotide excision repair machinery to the damaged site.</text>
</comment>
<evidence type="ECO:0000256" key="11">
    <source>
        <dbReference type="ARBA" id="ARBA00061399"/>
    </source>
</evidence>
<dbReference type="FunFam" id="3.40.50.300:FF:000300">
    <property type="entry name" value="Transcription-repair-coupling factor"/>
    <property type="match status" value="1"/>
</dbReference>
<dbReference type="InterPro" id="IPR047112">
    <property type="entry name" value="RecG/Mfd"/>
</dbReference>
<dbReference type="Gene3D" id="2.40.10.170">
    <property type="match status" value="1"/>
</dbReference>
<evidence type="ECO:0000256" key="12">
    <source>
        <dbReference type="ARBA" id="ARBA00070128"/>
    </source>
</evidence>
<evidence type="ECO:0000256" key="7">
    <source>
        <dbReference type="ARBA" id="ARBA00022840"/>
    </source>
</evidence>
<dbReference type="KEGG" id="cku:UL82_08175"/>
<dbReference type="RefSeq" id="WP_046440242.1">
    <property type="nucleotide sequence ID" value="NZ_CP011312.1"/>
</dbReference>
<keyword evidence="4 13" id="KW-0227">DNA damage</keyword>
<evidence type="ECO:0000256" key="14">
    <source>
        <dbReference type="SAM" id="MobiDB-lite"/>
    </source>
</evidence>
<dbReference type="InterPro" id="IPR041471">
    <property type="entry name" value="UvrB_inter"/>
</dbReference>
<evidence type="ECO:0000313" key="18">
    <source>
        <dbReference type="Proteomes" id="UP000033457"/>
    </source>
</evidence>
<keyword evidence="5 13" id="KW-0378">Hydrolase</keyword>
<evidence type="ECO:0000256" key="6">
    <source>
        <dbReference type="ARBA" id="ARBA00022806"/>
    </source>
</evidence>
<keyword evidence="7 13" id="KW-0067">ATP-binding</keyword>
<keyword evidence="2 13" id="KW-0963">Cytoplasm</keyword>
<name>A0A0F6R1C4_9CORY</name>
<dbReference type="Gene3D" id="3.90.1150.50">
    <property type="entry name" value="Transcription-repair-coupling factor, D7 domain"/>
    <property type="match status" value="1"/>
</dbReference>
<dbReference type="Proteomes" id="UP000033457">
    <property type="component" value="Chromosome"/>
</dbReference>
<evidence type="ECO:0000256" key="5">
    <source>
        <dbReference type="ARBA" id="ARBA00022801"/>
    </source>
</evidence>
<gene>
    <name evidence="13 17" type="primary">mfd</name>
    <name evidence="17" type="ORF">UL82_08175</name>
</gene>
<keyword evidence="8 13" id="KW-0238">DNA-binding</keyword>
<dbReference type="FunFam" id="3.40.50.300:FF:000546">
    <property type="entry name" value="Transcription-repair-coupling factor"/>
    <property type="match status" value="1"/>
</dbReference>
<dbReference type="PROSITE" id="PS51194">
    <property type="entry name" value="HELICASE_CTER"/>
    <property type="match status" value="1"/>
</dbReference>
<evidence type="ECO:0000256" key="2">
    <source>
        <dbReference type="ARBA" id="ARBA00022490"/>
    </source>
</evidence>
<dbReference type="InterPro" id="IPR005118">
    <property type="entry name" value="TRCF_C"/>
</dbReference>
<evidence type="ECO:0000256" key="1">
    <source>
        <dbReference type="ARBA" id="ARBA00004496"/>
    </source>
</evidence>
<dbReference type="STRING" id="35755.UL82_08175"/>
<evidence type="ECO:0000256" key="4">
    <source>
        <dbReference type="ARBA" id="ARBA00022763"/>
    </source>
</evidence>
<dbReference type="HOGENOM" id="CLU_005122_1_3_11"/>
<dbReference type="GO" id="GO:0006355">
    <property type="term" value="P:regulation of DNA-templated transcription"/>
    <property type="evidence" value="ECO:0007669"/>
    <property type="project" value="UniProtKB-UniRule"/>
</dbReference>
<dbReference type="Pfam" id="PF02559">
    <property type="entry name" value="CarD_TRCF_RID"/>
    <property type="match status" value="1"/>
</dbReference>
<keyword evidence="6" id="KW-0347">Helicase</keyword>
<dbReference type="HAMAP" id="MF_00969">
    <property type="entry name" value="TRCF"/>
    <property type="match status" value="1"/>
</dbReference>
<dbReference type="Pfam" id="PF00271">
    <property type="entry name" value="Helicase_C"/>
    <property type="match status" value="1"/>
</dbReference>
<evidence type="ECO:0000256" key="10">
    <source>
        <dbReference type="ARBA" id="ARBA00061104"/>
    </source>
</evidence>
<dbReference type="GO" id="GO:0005737">
    <property type="term" value="C:cytoplasm"/>
    <property type="evidence" value="ECO:0007669"/>
    <property type="project" value="UniProtKB-SubCell"/>
</dbReference>
<evidence type="ECO:0000256" key="13">
    <source>
        <dbReference type="HAMAP-Rule" id="MF_00969"/>
    </source>
</evidence>
<dbReference type="SMART" id="SM00487">
    <property type="entry name" value="DEXDc"/>
    <property type="match status" value="1"/>
</dbReference>
<dbReference type="Gene3D" id="3.40.50.300">
    <property type="entry name" value="P-loop containing nucleotide triphosphate hydrolases"/>
    <property type="match status" value="2"/>
</dbReference>
<dbReference type="InterPro" id="IPR037235">
    <property type="entry name" value="TRCF-like_C_D7"/>
</dbReference>
<dbReference type="SMART" id="SM00490">
    <property type="entry name" value="HELICc"/>
    <property type="match status" value="1"/>
</dbReference>
<feature type="compositionally biased region" description="Basic and acidic residues" evidence="14">
    <location>
        <begin position="1235"/>
        <end position="1248"/>
    </location>
</feature>
<dbReference type="InterPro" id="IPR004576">
    <property type="entry name" value="Mfd"/>
</dbReference>
<keyword evidence="9 13" id="KW-0234">DNA repair</keyword>
<keyword evidence="18" id="KW-1185">Reference proteome</keyword>
<dbReference type="InterPro" id="IPR014001">
    <property type="entry name" value="Helicase_ATP-bd"/>
</dbReference>
<proteinExistence type="inferred from homology"/>
<dbReference type="NCBIfam" id="TIGR00580">
    <property type="entry name" value="mfd"/>
    <property type="match status" value="1"/>
</dbReference>
<dbReference type="PANTHER" id="PTHR47964">
    <property type="entry name" value="ATP-DEPENDENT DNA HELICASE HOMOLOG RECG, CHLOROPLASTIC"/>
    <property type="match status" value="1"/>
</dbReference>
<dbReference type="InterPro" id="IPR011545">
    <property type="entry name" value="DEAD/DEAH_box_helicase_dom"/>
</dbReference>
<feature type="domain" description="Helicase ATP-binding" evidence="15">
    <location>
        <begin position="651"/>
        <end position="812"/>
    </location>
</feature>
<dbReference type="SMART" id="SM00982">
    <property type="entry name" value="TRCF"/>
    <property type="match status" value="1"/>
</dbReference>
<dbReference type="GO" id="GO:0003684">
    <property type="term" value="F:damaged DNA binding"/>
    <property type="evidence" value="ECO:0007669"/>
    <property type="project" value="InterPro"/>
</dbReference>
<feature type="region of interest" description="Disordered" evidence="14">
    <location>
        <begin position="1230"/>
        <end position="1257"/>
    </location>
</feature>
<dbReference type="SUPFAM" id="SSF52540">
    <property type="entry name" value="P-loop containing nucleoside triphosphate hydrolases"/>
    <property type="match status" value="3"/>
</dbReference>
<dbReference type="InterPro" id="IPR036101">
    <property type="entry name" value="CarD-like/TRCF_RID_sf"/>
</dbReference>
<protein>
    <recommendedName>
        <fullName evidence="12 13">Transcription-repair-coupling factor</fullName>
        <shortName evidence="13">TRCF</shortName>
        <ecNumber evidence="13">3.6.4.-</ecNumber>
    </recommendedName>
</protein>
<accession>A0A0F6R1C4</accession>
<dbReference type="Pfam" id="PF17757">
    <property type="entry name" value="UvrB_inter"/>
    <property type="match status" value="1"/>
</dbReference>
<feature type="domain" description="Helicase C-terminal" evidence="16">
    <location>
        <begin position="830"/>
        <end position="987"/>
    </location>
</feature>
<comment type="subcellular location">
    <subcellularLocation>
        <location evidence="1 13">Cytoplasm</location>
    </subcellularLocation>
</comment>
<keyword evidence="3 13" id="KW-0547">Nucleotide-binding</keyword>
<dbReference type="SUPFAM" id="SSF141259">
    <property type="entry name" value="CarD-like"/>
    <property type="match status" value="1"/>
</dbReference>
<dbReference type="GO" id="GO:0005524">
    <property type="term" value="F:ATP binding"/>
    <property type="evidence" value="ECO:0007669"/>
    <property type="project" value="UniProtKB-UniRule"/>
</dbReference>
<comment type="similarity">
    <text evidence="10 13">In the N-terminal section; belongs to the UvrB family.</text>
</comment>
<dbReference type="SUPFAM" id="SSF143517">
    <property type="entry name" value="TRCF domain-like"/>
    <property type="match status" value="1"/>
</dbReference>
<dbReference type="EC" id="3.6.4.-" evidence="13"/>
<dbReference type="InterPro" id="IPR001650">
    <property type="entry name" value="Helicase_C-like"/>
</dbReference>
<evidence type="ECO:0000256" key="8">
    <source>
        <dbReference type="ARBA" id="ARBA00023125"/>
    </source>
</evidence>
<dbReference type="SMART" id="SM01058">
    <property type="entry name" value="CarD_TRCF"/>
    <property type="match status" value="1"/>
</dbReference>
<dbReference type="OrthoDB" id="9804325at2"/>
<comment type="similarity">
    <text evidence="11 13">In the C-terminal section; belongs to the helicase family. RecG subfamily.</text>
</comment>
<dbReference type="AlphaFoldDB" id="A0A0F6R1C4"/>
<evidence type="ECO:0000313" key="17">
    <source>
        <dbReference type="EMBL" id="AKE41795.1"/>
    </source>
</evidence>
<dbReference type="Pfam" id="PF00270">
    <property type="entry name" value="DEAD"/>
    <property type="match status" value="1"/>
</dbReference>
<reference evidence="17 18" key="1">
    <citation type="journal article" date="2015" name="Genome Announc.">
        <title>Complete Genome Sequence of Corynebacterium kutscheri DSM 20755, a Corynebacterial Type Strain with Remarkably Low G+C Content of Chromosomal DNA.</title>
        <authorList>
            <person name="Ruckert C."/>
            <person name="Albersmeier A."/>
            <person name="Winkler A."/>
            <person name="Tauch A."/>
        </authorList>
    </citation>
    <scope>NUCLEOTIDE SEQUENCE [LARGE SCALE GENOMIC DNA]</scope>
    <source>
        <strain evidence="17 18">DSM 20755</strain>
    </source>
</reference>
<evidence type="ECO:0000256" key="9">
    <source>
        <dbReference type="ARBA" id="ARBA00023204"/>
    </source>
</evidence>
<dbReference type="Gene3D" id="3.40.50.11180">
    <property type="match status" value="1"/>
</dbReference>
<evidence type="ECO:0000256" key="3">
    <source>
        <dbReference type="ARBA" id="ARBA00022741"/>
    </source>
</evidence>
<dbReference type="InterPro" id="IPR003711">
    <property type="entry name" value="CarD-like/TRCF_RID"/>
</dbReference>